<dbReference type="AlphaFoldDB" id="A0A9Q0YQU8"/>
<proteinExistence type="predicted"/>
<organism evidence="2 3">
    <name type="scientific">Holothuria leucospilota</name>
    <name type="common">Black long sea cucumber</name>
    <name type="synonym">Mertensiothuria leucospilota</name>
    <dbReference type="NCBI Taxonomy" id="206669"/>
    <lineage>
        <taxon>Eukaryota</taxon>
        <taxon>Metazoa</taxon>
        <taxon>Echinodermata</taxon>
        <taxon>Eleutherozoa</taxon>
        <taxon>Echinozoa</taxon>
        <taxon>Holothuroidea</taxon>
        <taxon>Aspidochirotacea</taxon>
        <taxon>Aspidochirotida</taxon>
        <taxon>Holothuriidae</taxon>
        <taxon>Holothuria</taxon>
    </lineage>
</organism>
<keyword evidence="3" id="KW-1185">Reference proteome</keyword>
<evidence type="ECO:0000256" key="1">
    <source>
        <dbReference type="SAM" id="MobiDB-lite"/>
    </source>
</evidence>
<protein>
    <submittedName>
        <fullName evidence="2">Uncharacterized protein</fullName>
    </submittedName>
</protein>
<reference evidence="2" key="1">
    <citation type="submission" date="2021-10" db="EMBL/GenBank/DDBJ databases">
        <title>Tropical sea cucumber genome reveals ecological adaptation and Cuvierian tubules defense mechanism.</title>
        <authorList>
            <person name="Chen T."/>
        </authorList>
    </citation>
    <scope>NUCLEOTIDE SEQUENCE</scope>
    <source>
        <strain evidence="2">Nanhai2018</strain>
        <tissue evidence="2">Muscle</tissue>
    </source>
</reference>
<dbReference type="EMBL" id="JAIZAY010000016">
    <property type="protein sequence ID" value="KAJ8026905.1"/>
    <property type="molecule type" value="Genomic_DNA"/>
</dbReference>
<feature type="region of interest" description="Disordered" evidence="1">
    <location>
        <begin position="1"/>
        <end position="26"/>
    </location>
</feature>
<accession>A0A9Q0YQU8</accession>
<comment type="caution">
    <text evidence="2">The sequence shown here is derived from an EMBL/GenBank/DDBJ whole genome shotgun (WGS) entry which is preliminary data.</text>
</comment>
<evidence type="ECO:0000313" key="3">
    <source>
        <dbReference type="Proteomes" id="UP001152320"/>
    </source>
</evidence>
<sequence>MAVLHMGIERGETGARGLKPGSQNAENLGRPCQLTLARCGQKLFRGAWPAP</sequence>
<dbReference type="Proteomes" id="UP001152320">
    <property type="component" value="Chromosome 16"/>
</dbReference>
<evidence type="ECO:0000313" key="2">
    <source>
        <dbReference type="EMBL" id="KAJ8026905.1"/>
    </source>
</evidence>
<gene>
    <name evidence="2" type="ORF">HOLleu_31867</name>
</gene>
<name>A0A9Q0YQU8_HOLLE</name>